<accession>A0A930VHG1</accession>
<dbReference type="GO" id="GO:0016747">
    <property type="term" value="F:acyltransferase activity, transferring groups other than amino-acyl groups"/>
    <property type="evidence" value="ECO:0007669"/>
    <property type="project" value="TreeGrafter"/>
</dbReference>
<dbReference type="EMBL" id="JADKPN010000007">
    <property type="protein sequence ID" value="MBF4763990.1"/>
    <property type="molecule type" value="Genomic_DNA"/>
</dbReference>
<reference evidence="1" key="1">
    <citation type="submission" date="2020-11" db="EMBL/GenBank/DDBJ databases">
        <title>Nocardioides sp. nov., isolated from Soil of Cynanchum wilfordii Hemsley rhizosphere.</title>
        <authorList>
            <person name="Lee J.-S."/>
            <person name="Suh M.K."/>
            <person name="Kim J.-S."/>
        </authorList>
    </citation>
    <scope>NUCLEOTIDE SEQUENCE</scope>
    <source>
        <strain evidence="1">KCTC 19275</strain>
    </source>
</reference>
<protein>
    <submittedName>
        <fullName evidence="1">Prolyl oligopeptidase family serine peptidase</fullName>
    </submittedName>
</protein>
<dbReference type="InterPro" id="IPR050583">
    <property type="entry name" value="Mycobacterial_A85_antigen"/>
</dbReference>
<dbReference type="AlphaFoldDB" id="A0A930VHG1"/>
<dbReference type="Pfam" id="PF00756">
    <property type="entry name" value="Esterase"/>
    <property type="match status" value="1"/>
</dbReference>
<keyword evidence="2" id="KW-1185">Reference proteome</keyword>
<evidence type="ECO:0000313" key="2">
    <source>
        <dbReference type="Proteomes" id="UP000640489"/>
    </source>
</evidence>
<sequence length="266" mass="29046">MALVTCDFFSDSLEVGCSMNVVLPQPTEEQIGVDGDPDSRPVPRTDFPVLYLLHGLSDDHSAWLRYTSVERYAAAAGLAVVMPAVNRSFYANERTGGRYWDFISEELPTIVGNFLRVSQDPARTYVAGLSMGGYGAMKLALSHPDRFAAAATLSGALDLDELSSRPERAELFERIFGDSIPDDADVFKLLAKADAETLPRIHVSTGTEDAPGLVDGNRRFVAALEEKGADVTSDFRPGEHVWSLWDALLPEVIDWMLDPAPDPARA</sequence>
<organism evidence="1 2">
    <name type="scientific">Nocardioides islandensis</name>
    <dbReference type="NCBI Taxonomy" id="433663"/>
    <lineage>
        <taxon>Bacteria</taxon>
        <taxon>Bacillati</taxon>
        <taxon>Actinomycetota</taxon>
        <taxon>Actinomycetes</taxon>
        <taxon>Propionibacteriales</taxon>
        <taxon>Nocardioidaceae</taxon>
        <taxon>Nocardioides</taxon>
    </lineage>
</organism>
<gene>
    <name evidence="1" type="ORF">ISU07_12715</name>
</gene>
<name>A0A930VHG1_9ACTN</name>
<proteinExistence type="predicted"/>
<dbReference type="PANTHER" id="PTHR48098">
    <property type="entry name" value="ENTEROCHELIN ESTERASE-RELATED"/>
    <property type="match status" value="1"/>
</dbReference>
<dbReference type="InterPro" id="IPR000801">
    <property type="entry name" value="Esterase-like"/>
</dbReference>
<dbReference type="SUPFAM" id="SSF53474">
    <property type="entry name" value="alpha/beta-Hydrolases"/>
    <property type="match status" value="1"/>
</dbReference>
<dbReference type="InterPro" id="IPR029058">
    <property type="entry name" value="AB_hydrolase_fold"/>
</dbReference>
<dbReference type="PANTHER" id="PTHR48098:SF1">
    <property type="entry name" value="DIACYLGLYCEROL ACYLTRANSFERASE_MYCOLYLTRANSFERASE AG85A"/>
    <property type="match status" value="1"/>
</dbReference>
<comment type="caution">
    <text evidence="1">The sequence shown here is derived from an EMBL/GenBank/DDBJ whole genome shotgun (WGS) entry which is preliminary data.</text>
</comment>
<dbReference type="RefSeq" id="WP_194707179.1">
    <property type="nucleotide sequence ID" value="NZ_JADKPN010000007.1"/>
</dbReference>
<evidence type="ECO:0000313" key="1">
    <source>
        <dbReference type="EMBL" id="MBF4763990.1"/>
    </source>
</evidence>
<dbReference type="Gene3D" id="3.40.50.1820">
    <property type="entry name" value="alpha/beta hydrolase"/>
    <property type="match status" value="1"/>
</dbReference>
<dbReference type="Proteomes" id="UP000640489">
    <property type="component" value="Unassembled WGS sequence"/>
</dbReference>